<dbReference type="RefSeq" id="WP_034430534.1">
    <property type="nucleotide sequence ID" value="NZ_CBTK010000026.1"/>
</dbReference>
<evidence type="ECO:0000313" key="4">
    <source>
        <dbReference type="Proteomes" id="UP000019184"/>
    </source>
</evidence>
<gene>
    <name evidence="3" type="ORF">BN874_1210006</name>
</gene>
<proteinExistence type="predicted"/>
<evidence type="ECO:0000313" key="3">
    <source>
        <dbReference type="EMBL" id="CDH43476.1"/>
    </source>
</evidence>
<dbReference type="Gene3D" id="3.40.50.150">
    <property type="entry name" value="Vaccinia Virus protein VP39"/>
    <property type="match status" value="1"/>
</dbReference>
<comment type="caution">
    <text evidence="3">The sequence shown here is derived from an EMBL/GenBank/DDBJ whole genome shotgun (WGS) entry which is preliminary data.</text>
</comment>
<name>A0A7U7J1Y9_9GAMM</name>
<dbReference type="GO" id="GO:0032259">
    <property type="term" value="P:methylation"/>
    <property type="evidence" value="ECO:0007669"/>
    <property type="project" value="UniProtKB-KW"/>
</dbReference>
<dbReference type="OrthoDB" id="9791837at2"/>
<dbReference type="GO" id="GO:0008168">
    <property type="term" value="F:methyltransferase activity"/>
    <property type="evidence" value="ECO:0007669"/>
    <property type="project" value="UniProtKB-KW"/>
</dbReference>
<reference evidence="3 4" key="1">
    <citation type="journal article" date="2014" name="ISME J.">
        <title>Candidatus Competibacter-lineage genomes retrieved from metagenomes reveal functional metabolic diversity.</title>
        <authorList>
            <person name="McIlroy S.J."/>
            <person name="Albertsen M."/>
            <person name="Andresen E.K."/>
            <person name="Saunders A.M."/>
            <person name="Kristiansen R."/>
            <person name="Stokholm-Bjerregaard M."/>
            <person name="Nielsen K.L."/>
            <person name="Nielsen P.H."/>
        </authorList>
    </citation>
    <scope>NUCLEOTIDE SEQUENCE [LARGE SCALE GENOMIC DNA]</scope>
    <source>
        <strain evidence="3 4">Run_B_J11</strain>
    </source>
</reference>
<keyword evidence="3" id="KW-0489">Methyltransferase</keyword>
<dbReference type="AlphaFoldDB" id="A0A7U7J1Y9"/>
<keyword evidence="1" id="KW-0808">Transferase</keyword>
<organism evidence="3 4">
    <name type="scientific">Candidatus Contendobacter odensis Run_B_J11</name>
    <dbReference type="NCBI Taxonomy" id="1400861"/>
    <lineage>
        <taxon>Bacteria</taxon>
        <taxon>Pseudomonadati</taxon>
        <taxon>Pseudomonadota</taxon>
        <taxon>Gammaproteobacteria</taxon>
        <taxon>Candidatus Competibacteraceae</taxon>
        <taxon>Candidatus Contendibacter</taxon>
    </lineage>
</organism>
<dbReference type="Proteomes" id="UP000019184">
    <property type="component" value="Unassembled WGS sequence"/>
</dbReference>
<evidence type="ECO:0000259" key="2">
    <source>
        <dbReference type="Pfam" id="PF13649"/>
    </source>
</evidence>
<sequence length="208" mass="23712">MTAGAAAADQALKRYYRFHARIYDATRWSFLFGRAHLVERVAALHTPRNILEIGCGTGRNLARLAQRFPDTRLIGLDLSADMLACARRYLEPLGDRITLLHQAYARPLDPAPRFDLIVVSYCLSMINPGYAEVIASIRQDLQAHGLIAVVDFHNSDWSAFRRWMGVNHVRMEGQLLPELRTRFRPLDSTISQVYGGIWRYFHFIGTPV</sequence>
<keyword evidence="4" id="KW-1185">Reference proteome</keyword>
<dbReference type="CDD" id="cd02440">
    <property type="entry name" value="AdoMet_MTases"/>
    <property type="match status" value="1"/>
</dbReference>
<dbReference type="SUPFAM" id="SSF53335">
    <property type="entry name" value="S-adenosyl-L-methionine-dependent methyltransferases"/>
    <property type="match status" value="1"/>
</dbReference>
<protein>
    <submittedName>
        <fullName evidence="3">Methyltransferase type 12</fullName>
    </submittedName>
</protein>
<dbReference type="InterPro" id="IPR029063">
    <property type="entry name" value="SAM-dependent_MTases_sf"/>
</dbReference>
<dbReference type="InterPro" id="IPR041698">
    <property type="entry name" value="Methyltransf_25"/>
</dbReference>
<dbReference type="PANTHER" id="PTHR43861">
    <property type="entry name" value="TRANS-ACONITATE 2-METHYLTRANSFERASE-RELATED"/>
    <property type="match status" value="1"/>
</dbReference>
<dbReference type="Pfam" id="PF13649">
    <property type="entry name" value="Methyltransf_25"/>
    <property type="match status" value="1"/>
</dbReference>
<feature type="domain" description="Methyltransferase" evidence="2">
    <location>
        <begin position="50"/>
        <end position="145"/>
    </location>
</feature>
<evidence type="ECO:0000256" key="1">
    <source>
        <dbReference type="ARBA" id="ARBA00022679"/>
    </source>
</evidence>
<accession>A0A7U7J1Y9</accession>
<dbReference type="EMBL" id="CBTK010000026">
    <property type="protein sequence ID" value="CDH43476.1"/>
    <property type="molecule type" value="Genomic_DNA"/>
</dbReference>